<sequence length="483" mass="53276">MSVGDEDGEPLSPMARVFQSPGTSCCIITMIGCKIKINADVILSGLNHNVSKHPRFSSKLSDDGLSWVKTKVNIEDHVFIVDMDSNEIGEDGESYVEGYVTRLTMLPLDKSKPLWDIHILNVKTSDAEAVCVIRSHHSLGDGSSLMSLLVACTQKTSNGNTASTTPVLTRRKIVPNEKTSWFLRSVLEVFSSVRLIWNTFVDILMALAIALFLKDTKTHLKGDMSIQSNPKKFCHRIVSLDDIRLIKEVMNMTINDVLLGVTQAAISRYLNNMPGNIRLTACVLVNLRPDTGIQPLADMTAKDSKCRWGNYFSSIYFPLYTGSETNPLVYLSKAKSNMDRSKNSLLAALIYSSTKLVFNIFGAKAGAILVERLFLNTTTVISNMIGPMDEISFHGHPIAYIAPSVYGHSHGLTLHFLSYAEKMVISIGVDSTAIPSPHKLCDAIEDSLKDTKAALLERGSVKAPSLKDVYMSLQKKLGRKKEQ</sequence>
<dbReference type="KEGG" id="rsz:108852153"/>
<evidence type="ECO:0000259" key="12">
    <source>
        <dbReference type="Pfam" id="PF06974"/>
    </source>
</evidence>
<dbReference type="PANTHER" id="PTHR31650">
    <property type="entry name" value="O-ACYLTRANSFERASE (WSD1-LIKE) FAMILY PROTEIN"/>
    <property type="match status" value="1"/>
</dbReference>
<dbReference type="UniPathway" id="UPA00282"/>
<comment type="similarity">
    <text evidence="8">In the N-terminal section; belongs to the long-chain O-acyltransferase family.</text>
</comment>
<dbReference type="InterPro" id="IPR009721">
    <property type="entry name" value="O-acyltransferase_WSD1_C"/>
</dbReference>
<dbReference type="GO" id="GO:0005789">
    <property type="term" value="C:endoplasmic reticulum membrane"/>
    <property type="evidence" value="ECO:0007669"/>
    <property type="project" value="UniProtKB-SubCell"/>
</dbReference>
<comment type="catalytic activity">
    <reaction evidence="10">
        <text>an acyl-CoA + a 1,2-diacyl-sn-glycerol = a triacyl-sn-glycerol + CoA</text>
        <dbReference type="Rhea" id="RHEA:10868"/>
        <dbReference type="ChEBI" id="CHEBI:17815"/>
        <dbReference type="ChEBI" id="CHEBI:57287"/>
        <dbReference type="ChEBI" id="CHEBI:58342"/>
        <dbReference type="ChEBI" id="CHEBI:64615"/>
        <dbReference type="EC" id="2.3.1.20"/>
    </reaction>
</comment>
<dbReference type="Pfam" id="PF03007">
    <property type="entry name" value="WS_DGAT_cat"/>
    <property type="match status" value="1"/>
</dbReference>
<evidence type="ECO:0000256" key="9">
    <source>
        <dbReference type="ARBA" id="ARBA00047604"/>
    </source>
</evidence>
<dbReference type="GO" id="GO:0019432">
    <property type="term" value="P:triglyceride biosynthetic process"/>
    <property type="evidence" value="ECO:0007669"/>
    <property type="project" value="UniProtKB-UniPathway"/>
</dbReference>
<dbReference type="SUPFAM" id="SSF52777">
    <property type="entry name" value="CoA-dependent acyltransferases"/>
    <property type="match status" value="1"/>
</dbReference>
<evidence type="ECO:0000313" key="14">
    <source>
        <dbReference type="RefSeq" id="XP_018481159.1"/>
    </source>
</evidence>
<evidence type="ECO:0000256" key="10">
    <source>
        <dbReference type="ARBA" id="ARBA00048109"/>
    </source>
</evidence>
<accession>A0A6J0N9G8</accession>
<organism evidence="13 14">
    <name type="scientific">Raphanus sativus</name>
    <name type="common">Radish</name>
    <name type="synonym">Raphanus raphanistrum var. sativus</name>
    <dbReference type="NCBI Taxonomy" id="3726"/>
    <lineage>
        <taxon>Eukaryota</taxon>
        <taxon>Viridiplantae</taxon>
        <taxon>Streptophyta</taxon>
        <taxon>Embryophyta</taxon>
        <taxon>Tracheophyta</taxon>
        <taxon>Spermatophyta</taxon>
        <taxon>Magnoliopsida</taxon>
        <taxon>eudicotyledons</taxon>
        <taxon>Gunneridae</taxon>
        <taxon>Pentapetalae</taxon>
        <taxon>rosids</taxon>
        <taxon>malvids</taxon>
        <taxon>Brassicales</taxon>
        <taxon>Brassicaceae</taxon>
        <taxon>Brassiceae</taxon>
        <taxon>Raphanus</taxon>
    </lineage>
</organism>
<dbReference type="PANTHER" id="PTHR31650:SF55">
    <property type="entry name" value="BNAA04G11680D PROTEIN"/>
    <property type="match status" value="1"/>
</dbReference>
<reference evidence="14 15" key="2">
    <citation type="submission" date="2025-04" db="UniProtKB">
        <authorList>
            <consortium name="RefSeq"/>
        </authorList>
    </citation>
    <scope>IDENTIFICATION</scope>
    <source>
        <tissue evidence="14 15">Leaf</tissue>
    </source>
</reference>
<protein>
    <submittedName>
        <fullName evidence="14 15">Wax ester synthase/diacylglycerol acyltransferase 7-like</fullName>
    </submittedName>
</protein>
<evidence type="ECO:0000259" key="11">
    <source>
        <dbReference type="Pfam" id="PF03007"/>
    </source>
</evidence>
<evidence type="ECO:0000256" key="4">
    <source>
        <dbReference type="ARBA" id="ARBA00005189"/>
    </source>
</evidence>
<reference evidence="13" key="1">
    <citation type="journal article" date="2019" name="Database">
        <title>The radish genome database (RadishGD): an integrated information resource for radish genomics.</title>
        <authorList>
            <person name="Yu H.J."/>
            <person name="Baek S."/>
            <person name="Lee Y.J."/>
            <person name="Cho A."/>
            <person name="Mun J.H."/>
        </authorList>
    </citation>
    <scope>NUCLEOTIDE SEQUENCE [LARGE SCALE GENOMIC DNA]</scope>
    <source>
        <strain evidence="13">cv. WK10039</strain>
    </source>
</reference>
<dbReference type="AlphaFoldDB" id="A0A6J0N9G8"/>
<dbReference type="RefSeq" id="XP_056862738.1">
    <property type="nucleotide sequence ID" value="XM_057006758.1"/>
</dbReference>
<dbReference type="GO" id="GO:0004144">
    <property type="term" value="F:diacylglycerol O-acyltransferase activity"/>
    <property type="evidence" value="ECO:0007669"/>
    <property type="project" value="UniProtKB-EC"/>
</dbReference>
<keyword evidence="13" id="KW-1185">Reference proteome</keyword>
<comment type="subcellular location">
    <subcellularLocation>
        <location evidence="1">Cell membrane</location>
        <topology evidence="1">Single-pass membrane protein</topology>
    </subcellularLocation>
    <subcellularLocation>
        <location evidence="2">Endoplasmic reticulum membrane</location>
    </subcellularLocation>
</comment>
<gene>
    <name evidence="14 15 16" type="primary">LOC108852153</name>
</gene>
<evidence type="ECO:0000256" key="2">
    <source>
        <dbReference type="ARBA" id="ARBA00004586"/>
    </source>
</evidence>
<keyword evidence="7" id="KW-0012">Acyltransferase</keyword>
<evidence type="ECO:0000256" key="7">
    <source>
        <dbReference type="ARBA" id="ARBA00023315"/>
    </source>
</evidence>
<dbReference type="GO" id="GO:0005886">
    <property type="term" value="C:plasma membrane"/>
    <property type="evidence" value="ECO:0007669"/>
    <property type="project" value="UniProtKB-SubCell"/>
</dbReference>
<evidence type="ECO:0000256" key="5">
    <source>
        <dbReference type="ARBA" id="ARBA00022679"/>
    </source>
</evidence>
<evidence type="ECO:0000256" key="3">
    <source>
        <dbReference type="ARBA" id="ARBA00004771"/>
    </source>
</evidence>
<dbReference type="InterPro" id="IPR045034">
    <property type="entry name" value="O-acyltransferase_WSD1-like"/>
</dbReference>
<proteinExistence type="inferred from homology"/>
<evidence type="ECO:0000313" key="15">
    <source>
        <dbReference type="RefSeq" id="XP_056862738.1"/>
    </source>
</evidence>
<dbReference type="RefSeq" id="XP_056862739.1">
    <property type="nucleotide sequence ID" value="XM_057006759.1"/>
</dbReference>
<evidence type="ECO:0000313" key="13">
    <source>
        <dbReference type="Proteomes" id="UP000504610"/>
    </source>
</evidence>
<evidence type="ECO:0000256" key="1">
    <source>
        <dbReference type="ARBA" id="ARBA00004162"/>
    </source>
</evidence>
<comment type="pathway">
    <text evidence="3">Glycerolipid metabolism; triacylglycerol biosynthesis.</text>
</comment>
<dbReference type="GeneID" id="108852153"/>
<evidence type="ECO:0000256" key="8">
    <source>
        <dbReference type="ARBA" id="ARBA00024360"/>
    </source>
</evidence>
<keyword evidence="5" id="KW-0808">Transferase</keyword>
<evidence type="ECO:0000313" key="16">
    <source>
        <dbReference type="RefSeq" id="XP_056862739.1"/>
    </source>
</evidence>
<comment type="catalytic activity">
    <reaction evidence="9">
        <text>a long chain fatty alcohol + a fatty acyl-CoA = a long-chain alcohol wax ester + CoA</text>
        <dbReference type="Rhea" id="RHEA:38443"/>
        <dbReference type="ChEBI" id="CHEBI:17135"/>
        <dbReference type="ChEBI" id="CHEBI:57287"/>
        <dbReference type="ChEBI" id="CHEBI:77636"/>
        <dbReference type="ChEBI" id="CHEBI:235323"/>
        <dbReference type="EC" id="2.3.1.75"/>
    </reaction>
</comment>
<evidence type="ECO:0000256" key="6">
    <source>
        <dbReference type="ARBA" id="ARBA00022824"/>
    </source>
</evidence>
<dbReference type="GO" id="GO:0047196">
    <property type="term" value="F:long-chain-alcohol O-fatty-acyltransferase activity"/>
    <property type="evidence" value="ECO:0007669"/>
    <property type="project" value="UniProtKB-EC"/>
</dbReference>
<comment type="pathway">
    <text evidence="4">Lipid metabolism.</text>
</comment>
<dbReference type="Pfam" id="PF06974">
    <property type="entry name" value="WS_DGAT_C"/>
    <property type="match status" value="1"/>
</dbReference>
<dbReference type="Proteomes" id="UP000504610">
    <property type="component" value="Chromosome 4"/>
</dbReference>
<keyword evidence="6" id="KW-0256">Endoplasmic reticulum</keyword>
<dbReference type="RefSeq" id="XP_018481159.1">
    <property type="nucleotide sequence ID" value="XM_018625657.2"/>
</dbReference>
<feature type="domain" description="O-acyltransferase WSD1-like N-terminal" evidence="11">
    <location>
        <begin position="59"/>
        <end position="257"/>
    </location>
</feature>
<dbReference type="InterPro" id="IPR004255">
    <property type="entry name" value="O-acyltransferase_WSD1_N"/>
</dbReference>
<feature type="domain" description="O-acyltransferase WSD1 C-terminal" evidence="12">
    <location>
        <begin position="308"/>
        <end position="450"/>
    </location>
</feature>
<name>A0A6J0N9G8_RAPSA</name>